<dbReference type="PROSITE" id="PS01305">
    <property type="entry name" value="MOAA_NIFB_PQQE"/>
    <property type="match status" value="1"/>
</dbReference>
<keyword evidence="6" id="KW-0411">Iron-sulfur</keyword>
<dbReference type="SUPFAM" id="SSF102114">
    <property type="entry name" value="Radical SAM enzymes"/>
    <property type="match status" value="1"/>
</dbReference>
<reference evidence="8 9" key="1">
    <citation type="submission" date="2017-02" db="EMBL/GenBank/DDBJ databases">
        <authorList>
            <person name="Peterson S.W."/>
        </authorList>
    </citation>
    <scope>NUCLEOTIDE SEQUENCE [LARGE SCALE GENOMIC DNA]</scope>
    <source>
        <strain evidence="8 9">M1</strain>
    </source>
</reference>
<dbReference type="OrthoDB" id="9808591at2"/>
<dbReference type="GO" id="GO:0046872">
    <property type="term" value="F:metal ion binding"/>
    <property type="evidence" value="ECO:0007669"/>
    <property type="project" value="UniProtKB-KW"/>
</dbReference>
<dbReference type="CDD" id="cd21124">
    <property type="entry name" value="SPASM_CteB-like"/>
    <property type="match status" value="1"/>
</dbReference>
<dbReference type="NCBIfam" id="TIGR04085">
    <property type="entry name" value="rSAM_more_4Fe4S"/>
    <property type="match status" value="1"/>
</dbReference>
<dbReference type="RefSeq" id="WP_079491883.1">
    <property type="nucleotide sequence ID" value="NZ_FUZT01000005.1"/>
</dbReference>
<keyword evidence="3" id="KW-0949">S-adenosyl-L-methionine</keyword>
<dbReference type="SFLD" id="SFLDS00029">
    <property type="entry name" value="Radical_SAM"/>
    <property type="match status" value="1"/>
</dbReference>
<dbReference type="Proteomes" id="UP000190285">
    <property type="component" value="Unassembled WGS sequence"/>
</dbReference>
<keyword evidence="4" id="KW-0479">Metal-binding</keyword>
<feature type="domain" description="Radical SAM core" evidence="7">
    <location>
        <begin position="88"/>
        <end position="314"/>
    </location>
</feature>
<dbReference type="InterPro" id="IPR023867">
    <property type="entry name" value="Sulphatase_maturase_rSAM"/>
</dbReference>
<evidence type="ECO:0000313" key="9">
    <source>
        <dbReference type="Proteomes" id="UP000190285"/>
    </source>
</evidence>
<sequence>MIHKFKIDDVMIVLDVNSGAVHVIDDLVYNVLDYYPYKDREEVIKLLEEKYSPSEIEAAIKEIDSLIKQDILFSEDSYITNSSFVNRKPVIKALCLHIAHDCNLRCEYCFASQGDFKGDRSLMTEEIGKKALDFLIENSGNRRNLEVDFFGGEPLLNFDVVKKLVEYGRKREKEANKNFRFTTTTNGVLLNDEIIEFINENMDNVVLSIDGRKEINDKMRYTVNKGGSYDIIIPKFKEVVKNRKDKSYFVRGTFTKHNLDFSKDVLHLADLGFKSTSVEPVVAEPGQDYELTKEDLPVIFDEYERLAKEMISREKEGRGFSFFHFMIDLEQGPCVIKRLSGCGAGSEYLAITPQGDIYPCHQFVGNEDFYMGNVLTGFENRELGLNFKNAHVYSKEKCRECWAKFYCSGGCHANAYNFNKDIYEPYELGCEMEKKRIECSLYIKAKLSKEI</sequence>
<dbReference type="Pfam" id="PF13186">
    <property type="entry name" value="SPASM"/>
    <property type="match status" value="1"/>
</dbReference>
<evidence type="ECO:0000256" key="1">
    <source>
        <dbReference type="ARBA" id="ARBA00001966"/>
    </source>
</evidence>
<evidence type="ECO:0000313" key="8">
    <source>
        <dbReference type="EMBL" id="SKC70148.1"/>
    </source>
</evidence>
<name>A0A1T5L407_9FIRM</name>
<dbReference type="NCBIfam" id="TIGR03974">
    <property type="entry name" value="rSAM_six_Cys"/>
    <property type="match status" value="1"/>
</dbReference>
<evidence type="ECO:0000256" key="2">
    <source>
        <dbReference type="ARBA" id="ARBA00022485"/>
    </source>
</evidence>
<keyword evidence="2" id="KW-0004">4Fe-4S</keyword>
<evidence type="ECO:0000256" key="6">
    <source>
        <dbReference type="ARBA" id="ARBA00023014"/>
    </source>
</evidence>
<dbReference type="InterPro" id="IPR024025">
    <property type="entry name" value="SCIFF_rSAM_maturase"/>
</dbReference>
<dbReference type="InterPro" id="IPR023885">
    <property type="entry name" value="4Fe4S-binding_SPASM_dom"/>
</dbReference>
<dbReference type="PANTHER" id="PTHR43273:SF8">
    <property type="entry name" value="RADICAL SAM DOMAIN PROTEIN"/>
    <property type="match status" value="1"/>
</dbReference>
<dbReference type="PANTHER" id="PTHR43273">
    <property type="entry name" value="ANAEROBIC SULFATASE-MATURATING ENZYME HOMOLOG ASLB-RELATED"/>
    <property type="match status" value="1"/>
</dbReference>
<dbReference type="PROSITE" id="PS51918">
    <property type="entry name" value="RADICAL_SAM"/>
    <property type="match status" value="1"/>
</dbReference>
<dbReference type="InterPro" id="IPR013785">
    <property type="entry name" value="Aldolase_TIM"/>
</dbReference>
<dbReference type="Gene3D" id="3.20.20.70">
    <property type="entry name" value="Aldolase class I"/>
    <property type="match status" value="1"/>
</dbReference>
<organism evidence="8 9">
    <name type="scientific">Maledivibacter halophilus</name>
    <dbReference type="NCBI Taxonomy" id="36842"/>
    <lineage>
        <taxon>Bacteria</taxon>
        <taxon>Bacillati</taxon>
        <taxon>Bacillota</taxon>
        <taxon>Clostridia</taxon>
        <taxon>Peptostreptococcales</taxon>
        <taxon>Caminicellaceae</taxon>
        <taxon>Maledivibacter</taxon>
    </lineage>
</organism>
<keyword evidence="5" id="KW-0408">Iron</keyword>
<dbReference type="SFLD" id="SFLDG01386">
    <property type="entry name" value="main_SPASM_domain-containing"/>
    <property type="match status" value="1"/>
</dbReference>
<keyword evidence="9" id="KW-1185">Reference proteome</keyword>
<dbReference type="SFLD" id="SFLDG01067">
    <property type="entry name" value="SPASM/twitch_domain_containing"/>
    <property type="match status" value="1"/>
</dbReference>
<gene>
    <name evidence="8" type="ORF">SAMN02194393_02385</name>
</gene>
<proteinExistence type="predicted"/>
<dbReference type="SFLD" id="SFLDG01384">
    <property type="entry name" value="thioether_bond_formation_requi"/>
    <property type="match status" value="1"/>
</dbReference>
<dbReference type="EMBL" id="FUZT01000005">
    <property type="protein sequence ID" value="SKC70148.1"/>
    <property type="molecule type" value="Genomic_DNA"/>
</dbReference>
<protein>
    <recommendedName>
        <fullName evidence="7">Radical SAM core domain-containing protein</fullName>
    </recommendedName>
</protein>
<dbReference type="Pfam" id="PF04055">
    <property type="entry name" value="Radical_SAM"/>
    <property type="match status" value="1"/>
</dbReference>
<evidence type="ECO:0000256" key="3">
    <source>
        <dbReference type="ARBA" id="ARBA00022691"/>
    </source>
</evidence>
<dbReference type="InterPro" id="IPR047602">
    <property type="entry name" value="SPASM_CteB-like"/>
</dbReference>
<accession>A0A1T5L407</accession>
<evidence type="ECO:0000256" key="5">
    <source>
        <dbReference type="ARBA" id="ARBA00023004"/>
    </source>
</evidence>
<dbReference type="STRING" id="36842.SAMN02194393_02385"/>
<dbReference type="AlphaFoldDB" id="A0A1T5L407"/>
<dbReference type="GO" id="GO:0051539">
    <property type="term" value="F:4 iron, 4 sulfur cluster binding"/>
    <property type="evidence" value="ECO:0007669"/>
    <property type="project" value="UniProtKB-KW"/>
</dbReference>
<comment type="cofactor">
    <cofactor evidence="1">
        <name>[4Fe-4S] cluster</name>
        <dbReference type="ChEBI" id="CHEBI:49883"/>
    </cofactor>
</comment>
<dbReference type="GO" id="GO:0016491">
    <property type="term" value="F:oxidoreductase activity"/>
    <property type="evidence" value="ECO:0007669"/>
    <property type="project" value="InterPro"/>
</dbReference>
<dbReference type="InterPro" id="IPR058240">
    <property type="entry name" value="rSAM_sf"/>
</dbReference>
<dbReference type="InterPro" id="IPR000385">
    <property type="entry name" value="MoaA_NifB_PqqE_Fe-S-bd_CS"/>
</dbReference>
<evidence type="ECO:0000256" key="4">
    <source>
        <dbReference type="ARBA" id="ARBA00022723"/>
    </source>
</evidence>
<evidence type="ECO:0000259" key="7">
    <source>
        <dbReference type="PROSITE" id="PS51918"/>
    </source>
</evidence>
<dbReference type="InterPro" id="IPR007197">
    <property type="entry name" value="rSAM"/>
</dbReference>
<dbReference type="CDD" id="cd01335">
    <property type="entry name" value="Radical_SAM"/>
    <property type="match status" value="1"/>
</dbReference>